<protein>
    <submittedName>
        <fullName evidence="1">Uncharacterized protein</fullName>
    </submittedName>
</protein>
<name>A0AA89C887_PINIB</name>
<dbReference type="EMBL" id="VSWD01000006">
    <property type="protein sequence ID" value="KAK3099201.1"/>
    <property type="molecule type" value="Genomic_DNA"/>
</dbReference>
<accession>A0AA89C887</accession>
<evidence type="ECO:0000313" key="1">
    <source>
        <dbReference type="EMBL" id="KAK3099201.1"/>
    </source>
</evidence>
<dbReference type="AlphaFoldDB" id="A0AA89C887"/>
<proteinExistence type="predicted"/>
<evidence type="ECO:0000313" key="2">
    <source>
        <dbReference type="Proteomes" id="UP001186944"/>
    </source>
</evidence>
<comment type="caution">
    <text evidence="1">The sequence shown here is derived from an EMBL/GenBank/DDBJ whole genome shotgun (WGS) entry which is preliminary data.</text>
</comment>
<organism evidence="1 2">
    <name type="scientific">Pinctada imbricata</name>
    <name type="common">Atlantic pearl-oyster</name>
    <name type="synonym">Pinctada martensii</name>
    <dbReference type="NCBI Taxonomy" id="66713"/>
    <lineage>
        <taxon>Eukaryota</taxon>
        <taxon>Metazoa</taxon>
        <taxon>Spiralia</taxon>
        <taxon>Lophotrochozoa</taxon>
        <taxon>Mollusca</taxon>
        <taxon>Bivalvia</taxon>
        <taxon>Autobranchia</taxon>
        <taxon>Pteriomorphia</taxon>
        <taxon>Pterioida</taxon>
        <taxon>Pterioidea</taxon>
        <taxon>Pteriidae</taxon>
        <taxon>Pinctada</taxon>
    </lineage>
</organism>
<dbReference type="Proteomes" id="UP001186944">
    <property type="component" value="Unassembled WGS sequence"/>
</dbReference>
<reference evidence="1" key="1">
    <citation type="submission" date="2019-08" db="EMBL/GenBank/DDBJ databases">
        <title>The improved chromosome-level genome for the pearl oyster Pinctada fucata martensii using PacBio sequencing and Hi-C.</title>
        <authorList>
            <person name="Zheng Z."/>
        </authorList>
    </citation>
    <scope>NUCLEOTIDE SEQUENCE</scope>
    <source>
        <strain evidence="1">ZZ-2019</strain>
        <tissue evidence="1">Adductor muscle</tissue>
    </source>
</reference>
<gene>
    <name evidence="1" type="ORF">FSP39_000950</name>
</gene>
<sequence length="118" mass="14422">MNAWMRLDSRAMRLETRGSRHRQRAWTDSKTTLKFPGIFRPKNFEVEVRKFNLYGTLRKSKTEIHNTLPSPELIEREIKYIEFDQERRVHPHTVEYKEFYRYLTPTLKHRPTSLPKIF</sequence>
<keyword evidence="2" id="KW-1185">Reference proteome</keyword>